<reference evidence="2 3" key="1">
    <citation type="submission" date="2018-11" db="EMBL/GenBank/DDBJ databases">
        <authorList>
            <consortium name="Pathogen Informatics"/>
        </authorList>
    </citation>
    <scope>NUCLEOTIDE SEQUENCE [LARGE SCALE GENOMIC DNA]</scope>
</reference>
<feature type="compositionally biased region" description="Polar residues" evidence="1">
    <location>
        <begin position="181"/>
        <end position="195"/>
    </location>
</feature>
<proteinExistence type="predicted"/>
<protein>
    <submittedName>
        <fullName evidence="2">Uncharacterized protein</fullName>
    </submittedName>
</protein>
<feature type="region of interest" description="Disordered" evidence="1">
    <location>
        <begin position="122"/>
        <end position="195"/>
    </location>
</feature>
<name>A0A3P7LX29_DIBLA</name>
<dbReference type="OrthoDB" id="6162476at2759"/>
<dbReference type="Proteomes" id="UP000281553">
    <property type="component" value="Unassembled WGS sequence"/>
</dbReference>
<gene>
    <name evidence="2" type="ORF">DILT_LOCUS13856</name>
</gene>
<evidence type="ECO:0000256" key="1">
    <source>
        <dbReference type="SAM" id="MobiDB-lite"/>
    </source>
</evidence>
<feature type="compositionally biased region" description="Polar residues" evidence="1">
    <location>
        <begin position="159"/>
        <end position="173"/>
    </location>
</feature>
<evidence type="ECO:0000313" key="3">
    <source>
        <dbReference type="Proteomes" id="UP000281553"/>
    </source>
</evidence>
<keyword evidence="3" id="KW-1185">Reference proteome</keyword>
<feature type="non-terminal residue" evidence="2">
    <location>
        <position position="195"/>
    </location>
</feature>
<evidence type="ECO:0000313" key="2">
    <source>
        <dbReference type="EMBL" id="VDN21544.1"/>
    </source>
</evidence>
<sequence>MEVGQAGAKIVATLRGQGKEEGTGDAGEAGIEEKATLQLSITSRRTNPGSFLPYLASAHSRLEVEGITSQHIEPVHLDLQGAGQEQTGYSVKTRLDSLEITNSGATFFPFPPRRTRSIQEVTNEVSTGSSGDGGSLIGSDSLPRSSQRRSGTLPPEDLYQNNEVAPQSVTSPPLNCDTDNRNLSLEASSTSPSLG</sequence>
<dbReference type="EMBL" id="UYRU01071866">
    <property type="protein sequence ID" value="VDN21544.1"/>
    <property type="molecule type" value="Genomic_DNA"/>
</dbReference>
<dbReference type="AlphaFoldDB" id="A0A3P7LX29"/>
<accession>A0A3P7LX29</accession>
<organism evidence="2 3">
    <name type="scientific">Dibothriocephalus latus</name>
    <name type="common">Fish tapeworm</name>
    <name type="synonym">Diphyllobothrium latum</name>
    <dbReference type="NCBI Taxonomy" id="60516"/>
    <lineage>
        <taxon>Eukaryota</taxon>
        <taxon>Metazoa</taxon>
        <taxon>Spiralia</taxon>
        <taxon>Lophotrochozoa</taxon>
        <taxon>Platyhelminthes</taxon>
        <taxon>Cestoda</taxon>
        <taxon>Eucestoda</taxon>
        <taxon>Diphyllobothriidea</taxon>
        <taxon>Diphyllobothriidae</taxon>
        <taxon>Dibothriocephalus</taxon>
    </lineage>
</organism>